<reference evidence="2 3" key="1">
    <citation type="journal article" date="2018" name="Biotechnol. Biofuels">
        <title>Integrative visual omics of the white-rot fungus Polyporus brumalis exposes the biotechnological potential of its oxidative enzymes for delignifying raw plant biomass.</title>
        <authorList>
            <person name="Miyauchi S."/>
            <person name="Rancon A."/>
            <person name="Drula E."/>
            <person name="Hage H."/>
            <person name="Chaduli D."/>
            <person name="Favel A."/>
            <person name="Grisel S."/>
            <person name="Henrissat B."/>
            <person name="Herpoel-Gimbert I."/>
            <person name="Ruiz-Duenas F.J."/>
            <person name="Chevret D."/>
            <person name="Hainaut M."/>
            <person name="Lin J."/>
            <person name="Wang M."/>
            <person name="Pangilinan J."/>
            <person name="Lipzen A."/>
            <person name="Lesage-Meessen L."/>
            <person name="Navarro D."/>
            <person name="Riley R."/>
            <person name="Grigoriev I.V."/>
            <person name="Zhou S."/>
            <person name="Raouche S."/>
            <person name="Rosso M.N."/>
        </authorList>
    </citation>
    <scope>NUCLEOTIDE SEQUENCE [LARGE SCALE GENOMIC DNA]</scope>
    <source>
        <strain evidence="2 3">BRFM 1820</strain>
    </source>
</reference>
<keyword evidence="3" id="KW-1185">Reference proteome</keyword>
<protein>
    <submittedName>
        <fullName evidence="2">Uncharacterized protein</fullName>
    </submittedName>
</protein>
<feature type="region of interest" description="Disordered" evidence="1">
    <location>
        <begin position="27"/>
        <end position="63"/>
    </location>
</feature>
<dbReference type="OrthoDB" id="2662268at2759"/>
<evidence type="ECO:0000256" key="1">
    <source>
        <dbReference type="SAM" id="MobiDB-lite"/>
    </source>
</evidence>
<dbReference type="AlphaFoldDB" id="A0A371DS62"/>
<evidence type="ECO:0000313" key="3">
    <source>
        <dbReference type="Proteomes" id="UP000256964"/>
    </source>
</evidence>
<sequence>MSTIFFHTSPRPDQVTTFSALNGAIDSSRMSTGYPGKENRHPSAAQRPRYTTSPQDLRATHPRTSRDCGAVLVRFVSAIPGHGGWRFADICAGWKTDFVNPDGPAIPSLDPRSPGLELRIVWPGYTHVDGSRRIKLMKAGRPTSQFELAVDILDAFEVFMEKARRGLFNPQTQGDLAWKIHSTTSIKDFVLVALVSTEADQVLQAVVEPAAPRR</sequence>
<gene>
    <name evidence="2" type="ORF">OH76DRAFT_1478014</name>
</gene>
<name>A0A371DS62_9APHY</name>
<dbReference type="Proteomes" id="UP000256964">
    <property type="component" value="Unassembled WGS sequence"/>
</dbReference>
<organism evidence="2 3">
    <name type="scientific">Lentinus brumalis</name>
    <dbReference type="NCBI Taxonomy" id="2498619"/>
    <lineage>
        <taxon>Eukaryota</taxon>
        <taxon>Fungi</taxon>
        <taxon>Dikarya</taxon>
        <taxon>Basidiomycota</taxon>
        <taxon>Agaricomycotina</taxon>
        <taxon>Agaricomycetes</taxon>
        <taxon>Polyporales</taxon>
        <taxon>Polyporaceae</taxon>
        <taxon>Lentinus</taxon>
    </lineage>
</organism>
<proteinExistence type="predicted"/>
<evidence type="ECO:0000313" key="2">
    <source>
        <dbReference type="EMBL" id="RDX55351.1"/>
    </source>
</evidence>
<dbReference type="EMBL" id="KZ857382">
    <property type="protein sequence ID" value="RDX55351.1"/>
    <property type="molecule type" value="Genomic_DNA"/>
</dbReference>
<accession>A0A371DS62</accession>